<dbReference type="GO" id="GO:0016020">
    <property type="term" value="C:membrane"/>
    <property type="evidence" value="ECO:0007669"/>
    <property type="project" value="UniProtKB-SubCell"/>
</dbReference>
<feature type="region of interest" description="Disordered" evidence="6">
    <location>
        <begin position="308"/>
        <end position="329"/>
    </location>
</feature>
<feature type="compositionally biased region" description="Low complexity" evidence="6">
    <location>
        <begin position="310"/>
        <end position="324"/>
    </location>
</feature>
<protein>
    <recommendedName>
        <fullName evidence="8">Rhodopsin domain-containing protein</fullName>
    </recommendedName>
</protein>
<feature type="transmembrane region" description="Helical" evidence="7">
    <location>
        <begin position="149"/>
        <end position="171"/>
    </location>
</feature>
<keyword evidence="10" id="KW-1185">Reference proteome</keyword>
<evidence type="ECO:0000313" key="10">
    <source>
        <dbReference type="Proteomes" id="UP000054544"/>
    </source>
</evidence>
<evidence type="ECO:0000256" key="4">
    <source>
        <dbReference type="ARBA" id="ARBA00023136"/>
    </source>
</evidence>
<keyword evidence="3 7" id="KW-1133">Transmembrane helix</keyword>
<evidence type="ECO:0000256" key="5">
    <source>
        <dbReference type="ARBA" id="ARBA00038359"/>
    </source>
</evidence>
<evidence type="ECO:0000259" key="8">
    <source>
        <dbReference type="Pfam" id="PF20684"/>
    </source>
</evidence>
<dbReference type="InterPro" id="IPR049326">
    <property type="entry name" value="Rhodopsin_dom_fungi"/>
</dbReference>
<feature type="transmembrane region" description="Helical" evidence="7">
    <location>
        <begin position="234"/>
        <end position="257"/>
    </location>
</feature>
<comment type="similarity">
    <text evidence="5">Belongs to the SAT4 family.</text>
</comment>
<evidence type="ECO:0000256" key="7">
    <source>
        <dbReference type="SAM" id="Phobius"/>
    </source>
</evidence>
<comment type="subcellular location">
    <subcellularLocation>
        <location evidence="1">Membrane</location>
        <topology evidence="1">Multi-pass membrane protein</topology>
    </subcellularLocation>
</comment>
<reference evidence="10" key="1">
    <citation type="journal article" date="2014" name="BMC Genomics">
        <title>The genome sequence of the biocontrol fungus Metarhizium anisopliae and comparative genomics of Metarhizium species.</title>
        <authorList>
            <person name="Pattemore J.A."/>
            <person name="Hane J.K."/>
            <person name="Williams A.H."/>
            <person name="Wilson B.A."/>
            <person name="Stodart B.J."/>
            <person name="Ash G.J."/>
        </authorList>
    </citation>
    <scope>NUCLEOTIDE SEQUENCE [LARGE SCALE GENOMIC DNA]</scope>
    <source>
        <strain evidence="10">BRIP 53293</strain>
    </source>
</reference>
<accession>A0A0D9NJ45</accession>
<gene>
    <name evidence="9" type="ORF">H634G_10725</name>
</gene>
<feature type="transmembrane region" description="Helical" evidence="7">
    <location>
        <begin position="117"/>
        <end position="137"/>
    </location>
</feature>
<feature type="transmembrane region" description="Helical" evidence="7">
    <location>
        <begin position="74"/>
        <end position="97"/>
    </location>
</feature>
<dbReference type="Proteomes" id="UP000054544">
    <property type="component" value="Unassembled WGS sequence"/>
</dbReference>
<evidence type="ECO:0000256" key="2">
    <source>
        <dbReference type="ARBA" id="ARBA00022692"/>
    </source>
</evidence>
<organism evidence="9 10">
    <name type="scientific">Metarhizium anisopliae BRIP 53293</name>
    <dbReference type="NCBI Taxonomy" id="1291518"/>
    <lineage>
        <taxon>Eukaryota</taxon>
        <taxon>Fungi</taxon>
        <taxon>Dikarya</taxon>
        <taxon>Ascomycota</taxon>
        <taxon>Pezizomycotina</taxon>
        <taxon>Sordariomycetes</taxon>
        <taxon>Hypocreomycetidae</taxon>
        <taxon>Hypocreales</taxon>
        <taxon>Clavicipitaceae</taxon>
        <taxon>Metarhizium</taxon>
    </lineage>
</organism>
<feature type="domain" description="Rhodopsin" evidence="8">
    <location>
        <begin position="49"/>
        <end position="299"/>
    </location>
</feature>
<keyword evidence="4 7" id="KW-0472">Membrane</keyword>
<keyword evidence="2 7" id="KW-0812">Transmembrane</keyword>
<dbReference type="EMBL" id="KE384766">
    <property type="protein sequence ID" value="KJK73994.1"/>
    <property type="molecule type" value="Genomic_DNA"/>
</dbReference>
<feature type="transmembrane region" description="Helical" evidence="7">
    <location>
        <begin position="32"/>
        <end position="53"/>
    </location>
</feature>
<feature type="transmembrane region" description="Helical" evidence="7">
    <location>
        <begin position="200"/>
        <end position="222"/>
    </location>
</feature>
<dbReference type="InterPro" id="IPR052337">
    <property type="entry name" value="SAT4-like"/>
</dbReference>
<evidence type="ECO:0000256" key="3">
    <source>
        <dbReference type="ARBA" id="ARBA00022989"/>
    </source>
</evidence>
<name>A0A0D9NJ45_METAN</name>
<sequence length="357" mass="39938">MGDPRIDEAIAAGDVPSDVPIHLLRESRDTSAIAGIVVVLVLTTLVVVLRLYSRKYITKKGALGIDDGIALASLLVFIPFTALCIELLVLGAGRNFLFEWFVMTAEDDYKVQLIDSITHLVYSTTLVLCRVSGLAFYYRICRMNPKFLLAIKIIFVVIILGYVAQLCLIIFHCQPITLLWAPWNEEDEAKYHCMYWYETYSIISSISLFCDLLLFGIPGIMLKGLELPRKQKLQLAYTLFPGILVIGISAGRIVIVTQYGYETDETFEYAFLNLLCVEVAEVGATIIAVSIPGVKPLVDKYILLKDRDSTSSNSKSRGTSISSTEEIKQHRGHVDIMEFSEQKFGRWSRRQTEGGAA</sequence>
<proteinExistence type="inferred from homology"/>
<evidence type="ECO:0000256" key="1">
    <source>
        <dbReference type="ARBA" id="ARBA00004141"/>
    </source>
</evidence>
<evidence type="ECO:0000256" key="6">
    <source>
        <dbReference type="SAM" id="MobiDB-lite"/>
    </source>
</evidence>
<dbReference type="PANTHER" id="PTHR33048:SF47">
    <property type="entry name" value="INTEGRAL MEMBRANE PROTEIN-RELATED"/>
    <property type="match status" value="1"/>
</dbReference>
<dbReference type="AlphaFoldDB" id="A0A0D9NJ45"/>
<dbReference type="PANTHER" id="PTHR33048">
    <property type="entry name" value="PTH11-LIKE INTEGRAL MEMBRANE PROTEIN (AFU_ORTHOLOGUE AFUA_5G11245)"/>
    <property type="match status" value="1"/>
</dbReference>
<dbReference type="OrthoDB" id="5283415at2759"/>
<feature type="transmembrane region" description="Helical" evidence="7">
    <location>
        <begin position="269"/>
        <end position="291"/>
    </location>
</feature>
<evidence type="ECO:0000313" key="9">
    <source>
        <dbReference type="EMBL" id="KJK73994.1"/>
    </source>
</evidence>
<dbReference type="Pfam" id="PF20684">
    <property type="entry name" value="Fung_rhodopsin"/>
    <property type="match status" value="1"/>
</dbReference>